<evidence type="ECO:0000313" key="2">
    <source>
        <dbReference type="EMBL" id="KZC04558.1"/>
    </source>
</evidence>
<evidence type="ECO:0000256" key="1">
    <source>
        <dbReference type="SAM" id="MobiDB-lite"/>
    </source>
</evidence>
<sequence>MQFSIGEFPSPTWKPTSRLGEADSREPAEEEKQKFKHTTKTCSARRIISFPFPISTAIVSEFSPSVTRSYPRTNDRIRLGAFLREADRYFPRAFD</sequence>
<protein>
    <submittedName>
        <fullName evidence="2">Uncharacterized protein</fullName>
    </submittedName>
</protein>
<dbReference type="AlphaFoldDB" id="A0A154NZY6"/>
<proteinExistence type="predicted"/>
<feature type="region of interest" description="Disordered" evidence="1">
    <location>
        <begin position="1"/>
        <end position="38"/>
    </location>
</feature>
<accession>A0A154NZY6</accession>
<feature type="compositionally biased region" description="Basic and acidic residues" evidence="1">
    <location>
        <begin position="20"/>
        <end position="33"/>
    </location>
</feature>
<organism evidence="2 3">
    <name type="scientific">Dufourea novaeangliae</name>
    <name type="common">Sweat bee</name>
    <dbReference type="NCBI Taxonomy" id="178035"/>
    <lineage>
        <taxon>Eukaryota</taxon>
        <taxon>Metazoa</taxon>
        <taxon>Ecdysozoa</taxon>
        <taxon>Arthropoda</taxon>
        <taxon>Hexapoda</taxon>
        <taxon>Insecta</taxon>
        <taxon>Pterygota</taxon>
        <taxon>Neoptera</taxon>
        <taxon>Endopterygota</taxon>
        <taxon>Hymenoptera</taxon>
        <taxon>Apocrita</taxon>
        <taxon>Aculeata</taxon>
        <taxon>Apoidea</taxon>
        <taxon>Anthophila</taxon>
        <taxon>Halictidae</taxon>
        <taxon>Rophitinae</taxon>
        <taxon>Dufourea</taxon>
    </lineage>
</organism>
<gene>
    <name evidence="2" type="ORF">WN55_00633</name>
</gene>
<name>A0A154NZY6_DUFNO</name>
<dbReference type="Proteomes" id="UP000076502">
    <property type="component" value="Unassembled WGS sequence"/>
</dbReference>
<dbReference type="EMBL" id="KQ434782">
    <property type="protein sequence ID" value="KZC04558.1"/>
    <property type="molecule type" value="Genomic_DNA"/>
</dbReference>
<evidence type="ECO:0000313" key="3">
    <source>
        <dbReference type="Proteomes" id="UP000076502"/>
    </source>
</evidence>
<keyword evidence="3" id="KW-1185">Reference proteome</keyword>
<reference evidence="2 3" key="1">
    <citation type="submission" date="2015-07" db="EMBL/GenBank/DDBJ databases">
        <title>The genome of Dufourea novaeangliae.</title>
        <authorList>
            <person name="Pan H."/>
            <person name="Kapheim K."/>
        </authorList>
    </citation>
    <scope>NUCLEOTIDE SEQUENCE [LARGE SCALE GENOMIC DNA]</scope>
    <source>
        <strain evidence="2">0120121106</strain>
        <tissue evidence="2">Whole body</tissue>
    </source>
</reference>